<accession>N2AER2</accession>
<evidence type="ECO:0000256" key="3">
    <source>
        <dbReference type="ARBA" id="ARBA00007103"/>
    </source>
</evidence>
<dbReference type="Proteomes" id="UP000012589">
    <property type="component" value="Unassembled WGS sequence"/>
</dbReference>
<evidence type="ECO:0000313" key="15">
    <source>
        <dbReference type="Proteomes" id="UP000012589"/>
    </source>
</evidence>
<feature type="binding site" evidence="10">
    <location>
        <position position="268"/>
    </location>
    <ligand>
        <name>pyridoxal 5'-phosphate</name>
        <dbReference type="ChEBI" id="CHEBI:597326"/>
    </ligand>
</feature>
<dbReference type="Gene3D" id="3.40.50.1100">
    <property type="match status" value="2"/>
</dbReference>
<feature type="modified residue" description="N6-(pyridoxal phosphate)lysine" evidence="11">
    <location>
        <position position="46"/>
    </location>
</feature>
<comment type="cofactor">
    <cofactor evidence="1 10 12">
        <name>pyridoxal 5'-phosphate</name>
        <dbReference type="ChEBI" id="CHEBI:597326"/>
    </cofactor>
</comment>
<dbReference type="CDD" id="cd01561">
    <property type="entry name" value="CBS_like"/>
    <property type="match status" value="1"/>
</dbReference>
<comment type="similarity">
    <text evidence="3 12">Belongs to the cysteine synthase/cystathionine beta-synthase family.</text>
</comment>
<dbReference type="NCBIfam" id="TIGR01139">
    <property type="entry name" value="cysK"/>
    <property type="match status" value="1"/>
</dbReference>
<evidence type="ECO:0000256" key="11">
    <source>
        <dbReference type="PIRSR" id="PIRSR605856-51"/>
    </source>
</evidence>
<dbReference type="GO" id="GO:0006535">
    <property type="term" value="P:cysteine biosynthetic process from serine"/>
    <property type="evidence" value="ECO:0007669"/>
    <property type="project" value="UniProtKB-UniRule"/>
</dbReference>
<name>N2AER2_9FIRM</name>
<dbReference type="InterPro" id="IPR005859">
    <property type="entry name" value="CysK"/>
</dbReference>
<feature type="binding site" evidence="10">
    <location>
        <position position="76"/>
    </location>
    <ligand>
        <name>pyridoxal 5'-phosphate</name>
        <dbReference type="ChEBI" id="CHEBI:597326"/>
    </ligand>
</feature>
<evidence type="ECO:0000256" key="2">
    <source>
        <dbReference type="ARBA" id="ARBA00004962"/>
    </source>
</evidence>
<dbReference type="GO" id="GO:0004124">
    <property type="term" value="F:cysteine synthase activity"/>
    <property type="evidence" value="ECO:0007669"/>
    <property type="project" value="UniProtKB-UniRule"/>
</dbReference>
<dbReference type="GO" id="GO:0005737">
    <property type="term" value="C:cytoplasm"/>
    <property type="evidence" value="ECO:0007669"/>
    <property type="project" value="UniProtKB-ARBA"/>
</dbReference>
<dbReference type="AlphaFoldDB" id="N2AER2"/>
<dbReference type="NCBIfam" id="TIGR01136">
    <property type="entry name" value="cysKM"/>
    <property type="match status" value="1"/>
</dbReference>
<reference evidence="14 15" key="1">
    <citation type="journal article" date="2014" name="Genome Announc.">
        <title>Draft genome sequences of the altered schaedler flora, a defined bacterial community from gnotobiotic mice.</title>
        <authorList>
            <person name="Wannemuehler M.J."/>
            <person name="Overstreet A.M."/>
            <person name="Ward D.V."/>
            <person name="Phillips G.J."/>
        </authorList>
    </citation>
    <scope>NUCLEOTIDE SEQUENCE [LARGE SCALE GENOMIC DNA]</scope>
    <source>
        <strain evidence="14 15">ASF492</strain>
    </source>
</reference>
<evidence type="ECO:0000256" key="8">
    <source>
        <dbReference type="ARBA" id="ARBA00023192"/>
    </source>
</evidence>
<evidence type="ECO:0000256" key="10">
    <source>
        <dbReference type="PIRSR" id="PIRSR605856-50"/>
    </source>
</evidence>
<dbReference type="InterPro" id="IPR001216">
    <property type="entry name" value="P-phosphate_BS"/>
</dbReference>
<dbReference type="PANTHER" id="PTHR10314">
    <property type="entry name" value="CYSTATHIONINE BETA-SYNTHASE"/>
    <property type="match status" value="1"/>
</dbReference>
<comment type="caution">
    <text evidence="14">The sequence shown here is derived from an EMBL/GenBank/DDBJ whole genome shotgun (WGS) entry which is preliminary data.</text>
</comment>
<dbReference type="EMBL" id="AQFT01000095">
    <property type="protein sequence ID" value="EMZ24665.1"/>
    <property type="molecule type" value="Genomic_DNA"/>
</dbReference>
<evidence type="ECO:0000259" key="13">
    <source>
        <dbReference type="Pfam" id="PF00291"/>
    </source>
</evidence>
<evidence type="ECO:0000256" key="7">
    <source>
        <dbReference type="ARBA" id="ARBA00022898"/>
    </source>
</evidence>
<keyword evidence="7 10" id="KW-0663">Pyridoxal phosphate</keyword>
<dbReference type="PATRIC" id="fig|1235802.3.peg.3298"/>
<dbReference type="FunFam" id="3.40.50.1100:FF:000067">
    <property type="entry name" value="Cysteine synthase"/>
    <property type="match status" value="1"/>
</dbReference>
<keyword evidence="8 12" id="KW-0198">Cysteine biosynthesis</keyword>
<dbReference type="STRING" id="1235802.C823_03117"/>
<protein>
    <recommendedName>
        <fullName evidence="4 12">Cysteine synthase</fullName>
        <ecNumber evidence="4 12">2.5.1.47</ecNumber>
    </recommendedName>
</protein>
<keyword evidence="6 12" id="KW-0808">Transferase</keyword>
<evidence type="ECO:0000256" key="5">
    <source>
        <dbReference type="ARBA" id="ARBA00022605"/>
    </source>
</evidence>
<dbReference type="InterPro" id="IPR001926">
    <property type="entry name" value="TrpB-like_PALP"/>
</dbReference>
<sequence length="309" mass="32837">MAIYKNVTELVGNTPVLELNQYGKSNGLEAVILAKLEYFNPAGSVKDRIAKKILLDAWESGRIHKGSVIIEPTSGNTGIGLASVAASFGLRVIITMPETMSVERRNLMKAYGAELVLTDGAKGMKGAIAKAEELAAELEGSFLPGQFVNQLNPQAHRETTGPEIWKDTDGKVDILVAGVGTGGTITGTGEYLKSKNADIKIVAVEPSASPVLSEGKPGAHKIQGIGAGFVPDTLNTSVYDEIIKVENEDAFEKGREVARTEGILVGISSGASLWAATELAKRPENKGKTIVVIFPDTGERYLSTPMFDH</sequence>
<dbReference type="EC" id="2.5.1.47" evidence="4 12"/>
<dbReference type="eggNOG" id="COG0031">
    <property type="taxonomic scope" value="Bacteria"/>
</dbReference>
<keyword evidence="15" id="KW-1185">Reference proteome</keyword>
<dbReference type="InterPro" id="IPR005856">
    <property type="entry name" value="Cys_synth"/>
</dbReference>
<evidence type="ECO:0000256" key="4">
    <source>
        <dbReference type="ARBA" id="ARBA00012681"/>
    </source>
</evidence>
<comment type="pathway">
    <text evidence="2">Amino-acid biosynthesis; L-cysteine biosynthesis; L-cysteine from L-serine: step 2/2.</text>
</comment>
<dbReference type="InterPro" id="IPR050214">
    <property type="entry name" value="Cys_Synth/Cystath_Beta-Synth"/>
</dbReference>
<evidence type="ECO:0000256" key="6">
    <source>
        <dbReference type="ARBA" id="ARBA00022679"/>
    </source>
</evidence>
<evidence type="ECO:0000256" key="12">
    <source>
        <dbReference type="RuleBase" id="RU003985"/>
    </source>
</evidence>
<dbReference type="UniPathway" id="UPA00136">
    <property type="reaction ID" value="UER00200"/>
</dbReference>
<proteinExistence type="inferred from homology"/>
<dbReference type="Pfam" id="PF00291">
    <property type="entry name" value="PALP"/>
    <property type="match status" value="1"/>
</dbReference>
<dbReference type="OrthoDB" id="9808024at2"/>
<comment type="catalytic activity">
    <reaction evidence="9 12">
        <text>O-acetyl-L-serine + hydrogen sulfide = L-cysteine + acetate</text>
        <dbReference type="Rhea" id="RHEA:14829"/>
        <dbReference type="ChEBI" id="CHEBI:29919"/>
        <dbReference type="ChEBI" id="CHEBI:30089"/>
        <dbReference type="ChEBI" id="CHEBI:35235"/>
        <dbReference type="ChEBI" id="CHEBI:58340"/>
        <dbReference type="EC" id="2.5.1.47"/>
    </reaction>
</comment>
<gene>
    <name evidence="14" type="ORF">C823_03117</name>
</gene>
<dbReference type="HOGENOM" id="CLU_021018_1_0_9"/>
<organism evidence="14 15">
    <name type="scientific">Eubacterium plexicaudatum ASF492</name>
    <dbReference type="NCBI Taxonomy" id="1235802"/>
    <lineage>
        <taxon>Bacteria</taxon>
        <taxon>Bacillati</taxon>
        <taxon>Bacillota</taxon>
        <taxon>Clostridia</taxon>
        <taxon>Eubacteriales</taxon>
        <taxon>Eubacteriaceae</taxon>
        <taxon>Eubacterium</taxon>
    </lineage>
</organism>
<feature type="binding site" evidence="10">
    <location>
        <begin position="180"/>
        <end position="184"/>
    </location>
    <ligand>
        <name>pyridoxal 5'-phosphate</name>
        <dbReference type="ChEBI" id="CHEBI:597326"/>
    </ligand>
</feature>
<dbReference type="InterPro" id="IPR036052">
    <property type="entry name" value="TrpB-like_PALP_sf"/>
</dbReference>
<evidence type="ECO:0000256" key="1">
    <source>
        <dbReference type="ARBA" id="ARBA00001933"/>
    </source>
</evidence>
<evidence type="ECO:0000256" key="9">
    <source>
        <dbReference type="ARBA" id="ARBA00047931"/>
    </source>
</evidence>
<dbReference type="SUPFAM" id="SSF53686">
    <property type="entry name" value="Tryptophan synthase beta subunit-like PLP-dependent enzymes"/>
    <property type="match status" value="1"/>
</dbReference>
<dbReference type="PROSITE" id="PS00901">
    <property type="entry name" value="CYS_SYNTHASE"/>
    <property type="match status" value="1"/>
</dbReference>
<keyword evidence="5 12" id="KW-0028">Amino-acid biosynthesis</keyword>
<feature type="domain" description="Tryptophan synthase beta chain-like PALP" evidence="13">
    <location>
        <begin position="7"/>
        <end position="296"/>
    </location>
</feature>
<evidence type="ECO:0000313" key="14">
    <source>
        <dbReference type="EMBL" id="EMZ24665.1"/>
    </source>
</evidence>